<protein>
    <recommendedName>
        <fullName evidence="12">ATP synthase complex subunit 8</fullName>
    </recommendedName>
</protein>
<evidence type="ECO:0000256" key="2">
    <source>
        <dbReference type="ARBA" id="ARBA00008892"/>
    </source>
</evidence>
<evidence type="ECO:0000256" key="4">
    <source>
        <dbReference type="ARBA" id="ARBA00022547"/>
    </source>
</evidence>
<evidence type="ECO:0000256" key="3">
    <source>
        <dbReference type="ARBA" id="ARBA00022448"/>
    </source>
</evidence>
<evidence type="ECO:0000256" key="6">
    <source>
        <dbReference type="ARBA" id="ARBA00022781"/>
    </source>
</evidence>
<dbReference type="InterPro" id="IPR050635">
    <property type="entry name" value="ATPase_protein_8"/>
</dbReference>
<reference evidence="14" key="1">
    <citation type="journal article" date="2014" name="BMC Genomics">
        <title>The evolution of mitochondrial genomes in modern frogs (Neobatrachia): nonadaptive evolution of mitochondrial genome reorganization.</title>
        <authorList>
            <person name="Xia Y."/>
            <person name="Zheng Y."/>
            <person name="Miura I."/>
            <person name="Wong P.B."/>
            <person name="Murphy R.W."/>
            <person name="Zeng X."/>
        </authorList>
    </citation>
    <scope>NUCLEOTIDE SEQUENCE</scope>
</reference>
<dbReference type="PANTHER" id="PTHR39937:SF1">
    <property type="entry name" value="ATP SYNTHASE PROTEIN 8"/>
    <property type="match status" value="1"/>
</dbReference>
<proteinExistence type="inferred from homology"/>
<keyword evidence="9 12" id="KW-0496">Mitochondrion</keyword>
<evidence type="ECO:0000256" key="13">
    <source>
        <dbReference type="SAM" id="Phobius"/>
    </source>
</evidence>
<evidence type="ECO:0000256" key="1">
    <source>
        <dbReference type="ARBA" id="ARBA00004304"/>
    </source>
</evidence>
<evidence type="ECO:0000256" key="8">
    <source>
        <dbReference type="ARBA" id="ARBA00023065"/>
    </source>
</evidence>
<geneLocation type="mitochondrion" evidence="14"/>
<keyword evidence="8 12" id="KW-0406">Ion transport</keyword>
<dbReference type="GO" id="GO:0031966">
    <property type="term" value="C:mitochondrial membrane"/>
    <property type="evidence" value="ECO:0007669"/>
    <property type="project" value="UniProtKB-SubCell"/>
</dbReference>
<accession>A0A088BSJ3</accession>
<dbReference type="AlphaFoldDB" id="A0A088BSJ3"/>
<keyword evidence="6 12" id="KW-0375">Hydrogen ion transport</keyword>
<dbReference type="InterPro" id="IPR001421">
    <property type="entry name" value="ATP8_metazoa"/>
</dbReference>
<dbReference type="PANTHER" id="PTHR39937">
    <property type="entry name" value="ATP SYNTHASE PROTEIN 8"/>
    <property type="match status" value="1"/>
</dbReference>
<dbReference type="EMBL" id="KF771341">
    <property type="protein sequence ID" value="AHG32626.1"/>
    <property type="molecule type" value="Genomic_DNA"/>
</dbReference>
<evidence type="ECO:0000256" key="12">
    <source>
        <dbReference type="RuleBase" id="RU003661"/>
    </source>
</evidence>
<organism evidence="14">
    <name type="scientific">Glandirana rugosa</name>
    <name type="common">Japanese wrinkled frog</name>
    <name type="synonym">Rana rugosa</name>
    <dbReference type="NCBI Taxonomy" id="8410"/>
    <lineage>
        <taxon>Eukaryota</taxon>
        <taxon>Metazoa</taxon>
        <taxon>Chordata</taxon>
        <taxon>Craniata</taxon>
        <taxon>Vertebrata</taxon>
        <taxon>Euteleostomi</taxon>
        <taxon>Amphibia</taxon>
        <taxon>Batrachia</taxon>
        <taxon>Anura</taxon>
        <taxon>Neobatrachia</taxon>
        <taxon>Ranoidea</taxon>
        <taxon>Ranidae</taxon>
        <taxon>Glandirana</taxon>
    </lineage>
</organism>
<dbReference type="EMBL" id="LC536281">
    <property type="protein sequence ID" value="BCG05717.1"/>
    <property type="molecule type" value="Genomic_DNA"/>
</dbReference>
<comment type="subcellular location">
    <subcellularLocation>
        <location evidence="1 12">Mitochondrion membrane</location>
        <topology evidence="1 12">Single-pass membrane protein</topology>
    </subcellularLocation>
</comment>
<feature type="transmembrane region" description="Helical" evidence="13">
    <location>
        <begin position="6"/>
        <end position="24"/>
    </location>
</feature>
<evidence type="ECO:0000256" key="10">
    <source>
        <dbReference type="ARBA" id="ARBA00023136"/>
    </source>
</evidence>
<reference evidence="15" key="2">
    <citation type="submission" date="2020-03" db="EMBL/GenBank/DDBJ databases">
        <title>Taxonomic identity of four groups of Glandirana rugosa (Anura, Ranidae) in Japan revealed by the complete mitochondrial genome sequence analysis.</title>
        <authorList>
            <person name="Mochizuki M."/>
            <person name="Nakamura Y."/>
            <person name="Nakamura M."/>
        </authorList>
    </citation>
    <scope>NUCLEOTIDE SEQUENCE</scope>
    <source>
        <strain evidence="15">Higash-Hiroshima</strain>
    </source>
</reference>
<keyword evidence="4 12" id="KW-0138">CF(0)</keyword>
<keyword evidence="5 12" id="KW-0812">Transmembrane</keyword>
<keyword evidence="7 13" id="KW-1133">Transmembrane helix</keyword>
<evidence type="ECO:0000256" key="11">
    <source>
        <dbReference type="ARBA" id="ARBA00023310"/>
    </source>
</evidence>
<dbReference type="GO" id="GO:0015078">
    <property type="term" value="F:proton transmembrane transporter activity"/>
    <property type="evidence" value="ECO:0007669"/>
    <property type="project" value="InterPro"/>
</dbReference>
<gene>
    <name evidence="14" type="primary">atp8</name>
    <name evidence="15" type="synonym">ATP8</name>
</gene>
<dbReference type="GO" id="GO:0045259">
    <property type="term" value="C:proton-transporting ATP synthase complex"/>
    <property type="evidence" value="ECO:0007669"/>
    <property type="project" value="UniProtKB-KW"/>
</dbReference>
<dbReference type="GO" id="GO:0015986">
    <property type="term" value="P:proton motive force-driven ATP synthesis"/>
    <property type="evidence" value="ECO:0007669"/>
    <property type="project" value="InterPro"/>
</dbReference>
<sequence>MPQLNPMPWLFYLIITWLIFLFLAPKKILGHIKINEPNTKTTEMSYISWSWPWQ</sequence>
<name>A0A088BSJ3_GLARU</name>
<evidence type="ECO:0000313" key="14">
    <source>
        <dbReference type="EMBL" id="AHG32626.1"/>
    </source>
</evidence>
<evidence type="ECO:0000256" key="5">
    <source>
        <dbReference type="ARBA" id="ARBA00022692"/>
    </source>
</evidence>
<comment type="similarity">
    <text evidence="2 12">Belongs to the ATPase protein 8 family.</text>
</comment>
<keyword evidence="11" id="KW-0066">ATP synthesis</keyword>
<evidence type="ECO:0000313" key="15">
    <source>
        <dbReference type="EMBL" id="BCG05717.1"/>
    </source>
</evidence>
<keyword evidence="10 13" id="KW-0472">Membrane</keyword>
<keyword evidence="3 12" id="KW-0813">Transport</keyword>
<dbReference type="Pfam" id="PF00895">
    <property type="entry name" value="ATP-synt_8"/>
    <property type="match status" value="1"/>
</dbReference>
<evidence type="ECO:0000256" key="7">
    <source>
        <dbReference type="ARBA" id="ARBA00022989"/>
    </source>
</evidence>
<evidence type="ECO:0000256" key="9">
    <source>
        <dbReference type="ARBA" id="ARBA00023128"/>
    </source>
</evidence>